<dbReference type="InterPro" id="IPR045186">
    <property type="entry name" value="Indole-3-glycerol_P_synth"/>
</dbReference>
<keyword evidence="5 8" id="KW-0822">Tryptophan biosynthesis</keyword>
<comment type="catalytic activity">
    <reaction evidence="1 8">
        <text>1-(2-carboxyphenylamino)-1-deoxy-D-ribulose 5-phosphate + H(+) = (1S,2R)-1-C-(indol-3-yl)glycerol 3-phosphate + CO2 + H2O</text>
        <dbReference type="Rhea" id="RHEA:23476"/>
        <dbReference type="ChEBI" id="CHEBI:15377"/>
        <dbReference type="ChEBI" id="CHEBI:15378"/>
        <dbReference type="ChEBI" id="CHEBI:16526"/>
        <dbReference type="ChEBI" id="CHEBI:58613"/>
        <dbReference type="ChEBI" id="CHEBI:58866"/>
        <dbReference type="EC" id="4.1.1.48"/>
    </reaction>
</comment>
<keyword evidence="3 8" id="KW-0028">Amino-acid biosynthesis</keyword>
<evidence type="ECO:0000259" key="9">
    <source>
        <dbReference type="Pfam" id="PF00218"/>
    </source>
</evidence>
<dbReference type="EMBL" id="JBHSAO010000010">
    <property type="protein sequence ID" value="MFC4024797.1"/>
    <property type="molecule type" value="Genomic_DNA"/>
</dbReference>
<keyword evidence="7 8" id="KW-0456">Lyase</keyword>
<feature type="domain" description="Indole-3-glycerol phosphate synthase" evidence="9">
    <location>
        <begin position="4"/>
        <end position="248"/>
    </location>
</feature>
<dbReference type="Gene3D" id="3.20.20.70">
    <property type="entry name" value="Aldolase class I"/>
    <property type="match status" value="1"/>
</dbReference>
<evidence type="ECO:0000256" key="7">
    <source>
        <dbReference type="ARBA" id="ARBA00023239"/>
    </source>
</evidence>
<dbReference type="PROSITE" id="PS00614">
    <property type="entry name" value="IGPS"/>
    <property type="match status" value="1"/>
</dbReference>
<dbReference type="GO" id="GO:0004425">
    <property type="term" value="F:indole-3-glycerol-phosphate synthase activity"/>
    <property type="evidence" value="ECO:0007669"/>
    <property type="project" value="UniProtKB-EC"/>
</dbReference>
<dbReference type="SUPFAM" id="SSF51366">
    <property type="entry name" value="Ribulose-phoshate binding barrel"/>
    <property type="match status" value="1"/>
</dbReference>
<proteinExistence type="inferred from homology"/>
<evidence type="ECO:0000256" key="6">
    <source>
        <dbReference type="ARBA" id="ARBA00023141"/>
    </source>
</evidence>
<evidence type="ECO:0000256" key="1">
    <source>
        <dbReference type="ARBA" id="ARBA00001633"/>
    </source>
</evidence>
<dbReference type="NCBIfam" id="NF001371">
    <property type="entry name" value="PRK00278.1-3"/>
    <property type="match status" value="1"/>
</dbReference>
<gene>
    <name evidence="8 10" type="primary">trpC</name>
    <name evidence="10" type="ORF">ACFOUV_13420</name>
</gene>
<dbReference type="Pfam" id="PF00218">
    <property type="entry name" value="IGPS"/>
    <property type="match status" value="1"/>
</dbReference>
<protein>
    <recommendedName>
        <fullName evidence="8">Indole-3-glycerol phosphate synthase</fullName>
        <shortName evidence="8">IGPS</shortName>
        <ecNumber evidence="8">4.1.1.48</ecNumber>
    </recommendedName>
</protein>
<evidence type="ECO:0000256" key="5">
    <source>
        <dbReference type="ARBA" id="ARBA00022822"/>
    </source>
</evidence>
<evidence type="ECO:0000256" key="4">
    <source>
        <dbReference type="ARBA" id="ARBA00022793"/>
    </source>
</evidence>
<organism evidence="10 11">
    <name type="scientific">Oceanobacillus longus</name>
    <dbReference type="NCBI Taxonomy" id="930120"/>
    <lineage>
        <taxon>Bacteria</taxon>
        <taxon>Bacillati</taxon>
        <taxon>Bacillota</taxon>
        <taxon>Bacilli</taxon>
        <taxon>Bacillales</taxon>
        <taxon>Bacillaceae</taxon>
        <taxon>Oceanobacillus</taxon>
    </lineage>
</organism>
<keyword evidence="11" id="KW-1185">Reference proteome</keyword>
<dbReference type="HAMAP" id="MF_00134_B">
    <property type="entry name" value="IGPS_B"/>
    <property type="match status" value="1"/>
</dbReference>
<comment type="caution">
    <text evidence="10">The sequence shown here is derived from an EMBL/GenBank/DDBJ whole genome shotgun (WGS) entry which is preliminary data.</text>
</comment>
<evidence type="ECO:0000313" key="11">
    <source>
        <dbReference type="Proteomes" id="UP001595772"/>
    </source>
</evidence>
<name>A0ABV8H1I8_9BACI</name>
<reference evidence="11" key="1">
    <citation type="journal article" date="2019" name="Int. J. Syst. Evol. Microbiol.">
        <title>The Global Catalogue of Microorganisms (GCM) 10K type strain sequencing project: providing services to taxonomists for standard genome sequencing and annotation.</title>
        <authorList>
            <consortium name="The Broad Institute Genomics Platform"/>
            <consortium name="The Broad Institute Genome Sequencing Center for Infectious Disease"/>
            <person name="Wu L."/>
            <person name="Ma J."/>
        </authorList>
    </citation>
    <scope>NUCLEOTIDE SEQUENCE [LARGE SCALE GENOMIC DNA]</scope>
    <source>
        <strain evidence="11">IBRC-M 10703</strain>
    </source>
</reference>
<evidence type="ECO:0000256" key="8">
    <source>
        <dbReference type="HAMAP-Rule" id="MF_00134"/>
    </source>
</evidence>
<sequence length="265" mass="28950">MTILDKILTEKAKEIVQLINVPLLEGSKKSVPTFKSIVASSPNMNIIAEIKRSSPSKGAIDMEVDPIEQAKQYEKSGAAAISVLTDETFFNGSMKDLQAVRGAVNIPVLCKDFMIDTIQIDHAKAAGANIILLIVAALSGEQFKKLYNYASTLGLEILVEVHNEEEMKRALEVNPEIIGINNRNLKTFEVDLKITEELARMVTNPETILISESGMKTNQDVKRVADVGAAAILVGETLMRSANVEETFGQLQMPLPAKGEKINAR</sequence>
<dbReference type="EC" id="4.1.1.48" evidence="8"/>
<dbReference type="PANTHER" id="PTHR22854">
    <property type="entry name" value="TRYPTOPHAN BIOSYNTHESIS PROTEIN"/>
    <property type="match status" value="1"/>
</dbReference>
<evidence type="ECO:0000313" key="10">
    <source>
        <dbReference type="EMBL" id="MFC4024797.1"/>
    </source>
</evidence>
<accession>A0ABV8H1I8</accession>
<evidence type="ECO:0000256" key="2">
    <source>
        <dbReference type="ARBA" id="ARBA00004696"/>
    </source>
</evidence>
<dbReference type="InterPro" id="IPR001468">
    <property type="entry name" value="Indole-3-GlycerolPSynthase_CS"/>
</dbReference>
<dbReference type="RefSeq" id="WP_379497298.1">
    <property type="nucleotide sequence ID" value="NZ_JBHSAO010000010.1"/>
</dbReference>
<dbReference type="InterPro" id="IPR011060">
    <property type="entry name" value="RibuloseP-bd_barrel"/>
</dbReference>
<keyword evidence="4 8" id="KW-0210">Decarboxylase</keyword>
<dbReference type="CDD" id="cd00331">
    <property type="entry name" value="IGPS"/>
    <property type="match status" value="1"/>
</dbReference>
<dbReference type="Proteomes" id="UP001595772">
    <property type="component" value="Unassembled WGS sequence"/>
</dbReference>
<comment type="pathway">
    <text evidence="2 8">Amino-acid biosynthesis; L-tryptophan biosynthesis; L-tryptophan from chorismate: step 4/5.</text>
</comment>
<dbReference type="HAMAP" id="MF_00134_A">
    <property type="entry name" value="IGPS_A"/>
    <property type="match status" value="1"/>
</dbReference>
<dbReference type="PANTHER" id="PTHR22854:SF2">
    <property type="entry name" value="INDOLE-3-GLYCEROL-PHOSPHATE SYNTHASE"/>
    <property type="match status" value="1"/>
</dbReference>
<evidence type="ECO:0000256" key="3">
    <source>
        <dbReference type="ARBA" id="ARBA00022605"/>
    </source>
</evidence>
<comment type="similarity">
    <text evidence="8">Belongs to the TrpC family.</text>
</comment>
<dbReference type="InterPro" id="IPR013798">
    <property type="entry name" value="Indole-3-glycerol_P_synth_dom"/>
</dbReference>
<dbReference type="NCBIfam" id="NF001377">
    <property type="entry name" value="PRK00278.2-4"/>
    <property type="match status" value="1"/>
</dbReference>
<keyword evidence="6 8" id="KW-0057">Aromatic amino acid biosynthesis</keyword>
<dbReference type="InterPro" id="IPR013785">
    <property type="entry name" value="Aldolase_TIM"/>
</dbReference>